<keyword evidence="14" id="KW-1185">Reference proteome</keyword>
<dbReference type="GO" id="GO:0005741">
    <property type="term" value="C:mitochondrial outer membrane"/>
    <property type="evidence" value="ECO:0007669"/>
    <property type="project" value="UniProtKB-SubCell"/>
</dbReference>
<dbReference type="PANTHER" id="PTHR20935:SF0">
    <property type="entry name" value="SERINE_THREONINE-PROTEIN PHOSPHATASE PGAM5, MITOCHONDRIAL"/>
    <property type="match status" value="1"/>
</dbReference>
<comment type="catalytic activity">
    <reaction evidence="11">
        <text>O-phospho-L-seryl-[protein] + H2O = L-seryl-[protein] + phosphate</text>
        <dbReference type="Rhea" id="RHEA:20629"/>
        <dbReference type="Rhea" id="RHEA-COMP:9863"/>
        <dbReference type="Rhea" id="RHEA-COMP:11604"/>
        <dbReference type="ChEBI" id="CHEBI:15377"/>
        <dbReference type="ChEBI" id="CHEBI:29999"/>
        <dbReference type="ChEBI" id="CHEBI:43474"/>
        <dbReference type="ChEBI" id="CHEBI:83421"/>
        <dbReference type="EC" id="3.1.3.16"/>
    </reaction>
</comment>
<comment type="subcellular location">
    <subcellularLocation>
        <location evidence="1">Mitochondrion outer membrane</location>
    </subcellularLocation>
</comment>
<dbReference type="Pfam" id="PF00300">
    <property type="entry name" value="His_Phos_1"/>
    <property type="match status" value="2"/>
</dbReference>
<comment type="function">
    <text evidence="6">Displays phosphatase activity for serine/threonine residues, and dephosphorylates and activates Pk92B kinase. Has apparently no phosphoglycerate mutase activity.</text>
</comment>
<evidence type="ECO:0000256" key="12">
    <source>
        <dbReference type="ARBA" id="ARBA00048336"/>
    </source>
</evidence>
<sequence length="228" mass="26103">MYRKDMYIWKKSKPWNYDWDNPSMAEKKSPSAFTRNIFLIRTAHWDTTIPKYNVSTKVKFLTPLGQYQAACTGKRLQHLNLNFSKIYHSRLFRAEETSACIEASLTKVPVAITTLLDDSDPPPEPFIPSLEYIQEDCPIPEKRLNFAFNKFFNRPSSSATSDSYEIMVTHAAVIRYFMCKLLQIKPGAGKMLSLPHASITWVEIHGDGTVRIKRVGECGHILPDKVTV</sequence>
<reference evidence="13 14" key="1">
    <citation type="submission" date="2013-11" db="EMBL/GenBank/DDBJ databases">
        <title>Genome sequencing of Stegodyphus mimosarum.</title>
        <authorList>
            <person name="Bechsgaard J."/>
        </authorList>
    </citation>
    <scope>NUCLEOTIDE SEQUENCE [LARGE SCALE GENOMIC DNA]</scope>
</reference>
<evidence type="ECO:0000256" key="2">
    <source>
        <dbReference type="ARBA" id="ARBA00006717"/>
    </source>
</evidence>
<dbReference type="SUPFAM" id="SSF53254">
    <property type="entry name" value="Phosphoglycerate mutase-like"/>
    <property type="match status" value="1"/>
</dbReference>
<comment type="subunit">
    <text evidence="7">Interacts with Pk92B/ASK1.</text>
</comment>
<dbReference type="Gene3D" id="3.40.50.1240">
    <property type="entry name" value="Phosphoglycerate mutase-like"/>
    <property type="match status" value="1"/>
</dbReference>
<evidence type="ECO:0000256" key="11">
    <source>
        <dbReference type="ARBA" id="ARBA00047761"/>
    </source>
</evidence>
<dbReference type="InterPro" id="IPR051021">
    <property type="entry name" value="Mito_Ser/Thr_phosphatase"/>
</dbReference>
<dbReference type="InterPro" id="IPR029033">
    <property type="entry name" value="His_PPase_superfam"/>
</dbReference>
<evidence type="ECO:0000313" key="14">
    <source>
        <dbReference type="Proteomes" id="UP000054359"/>
    </source>
</evidence>
<evidence type="ECO:0000256" key="3">
    <source>
        <dbReference type="ARBA" id="ARBA00013081"/>
    </source>
</evidence>
<dbReference type="GO" id="GO:0090141">
    <property type="term" value="P:positive regulation of mitochondrial fission"/>
    <property type="evidence" value="ECO:0007669"/>
    <property type="project" value="TreeGrafter"/>
</dbReference>
<dbReference type="EMBL" id="KK114493">
    <property type="protein sequence ID" value="KFM62560.1"/>
    <property type="molecule type" value="Genomic_DNA"/>
</dbReference>
<evidence type="ECO:0000256" key="8">
    <source>
        <dbReference type="ARBA" id="ARBA00039765"/>
    </source>
</evidence>
<evidence type="ECO:0000256" key="9">
    <source>
        <dbReference type="ARBA" id="ARBA00040722"/>
    </source>
</evidence>
<feature type="non-terminal residue" evidence="13">
    <location>
        <position position="228"/>
    </location>
</feature>
<keyword evidence="4" id="KW-0496">Mitochondrion</keyword>
<evidence type="ECO:0000256" key="10">
    <source>
        <dbReference type="ARBA" id="ARBA00042520"/>
    </source>
</evidence>
<evidence type="ECO:0000256" key="6">
    <source>
        <dbReference type="ARBA" id="ARBA00037234"/>
    </source>
</evidence>
<evidence type="ECO:0000256" key="4">
    <source>
        <dbReference type="ARBA" id="ARBA00022787"/>
    </source>
</evidence>
<dbReference type="STRING" id="407821.A0A087TBS1"/>
<dbReference type="Proteomes" id="UP000054359">
    <property type="component" value="Unassembled WGS sequence"/>
</dbReference>
<comment type="similarity">
    <text evidence="2">Belongs to the phosphoglycerate mutase family. BPG-dependent PGAM subfamily.</text>
</comment>
<dbReference type="OMA" id="GECGHIL"/>
<dbReference type="InterPro" id="IPR013078">
    <property type="entry name" value="His_Pase_superF_clade-1"/>
</dbReference>
<gene>
    <name evidence="13" type="ORF">X975_19610</name>
</gene>
<proteinExistence type="inferred from homology"/>
<keyword evidence="4" id="KW-0472">Membrane</keyword>
<name>A0A087TBS1_STEMI</name>
<accession>A0A087TBS1</accession>
<keyword evidence="5" id="KW-0378">Hydrolase</keyword>
<dbReference type="EC" id="3.1.3.16" evidence="3"/>
<dbReference type="AlphaFoldDB" id="A0A087TBS1"/>
<dbReference type="GO" id="GO:0004722">
    <property type="term" value="F:protein serine/threonine phosphatase activity"/>
    <property type="evidence" value="ECO:0007669"/>
    <property type="project" value="UniProtKB-EC"/>
</dbReference>
<comment type="catalytic activity">
    <reaction evidence="12">
        <text>O-phospho-L-threonyl-[protein] + H2O = L-threonyl-[protein] + phosphate</text>
        <dbReference type="Rhea" id="RHEA:47004"/>
        <dbReference type="Rhea" id="RHEA-COMP:11060"/>
        <dbReference type="Rhea" id="RHEA-COMP:11605"/>
        <dbReference type="ChEBI" id="CHEBI:15377"/>
        <dbReference type="ChEBI" id="CHEBI:30013"/>
        <dbReference type="ChEBI" id="CHEBI:43474"/>
        <dbReference type="ChEBI" id="CHEBI:61977"/>
        <dbReference type="EC" id="3.1.3.16"/>
    </reaction>
</comment>
<keyword evidence="4" id="KW-1000">Mitochondrion outer membrane</keyword>
<protein>
    <recommendedName>
        <fullName evidence="8">Serine/threonine-protein phosphatase PGAM5, mitochondrial</fullName>
        <ecNumber evidence="3">3.1.3.16</ecNumber>
    </recommendedName>
    <alternativeName>
        <fullName evidence="10">Phosphoglycerate mutase family member 5 homolog</fullName>
    </alternativeName>
    <alternativeName>
        <fullName evidence="9">Serine/threonine-protein phosphatase Pgam5, mitochondrial</fullName>
    </alternativeName>
</protein>
<evidence type="ECO:0000256" key="7">
    <source>
        <dbReference type="ARBA" id="ARBA00038605"/>
    </source>
</evidence>
<evidence type="ECO:0000256" key="1">
    <source>
        <dbReference type="ARBA" id="ARBA00004294"/>
    </source>
</evidence>
<evidence type="ECO:0000256" key="5">
    <source>
        <dbReference type="ARBA" id="ARBA00022801"/>
    </source>
</evidence>
<dbReference type="PANTHER" id="PTHR20935">
    <property type="entry name" value="PHOSPHOGLYCERATE MUTASE-RELATED"/>
    <property type="match status" value="1"/>
</dbReference>
<dbReference type="OrthoDB" id="2118094at2759"/>
<dbReference type="CDD" id="cd07067">
    <property type="entry name" value="HP_PGM_like"/>
    <property type="match status" value="1"/>
</dbReference>
<organism evidence="13 14">
    <name type="scientific">Stegodyphus mimosarum</name>
    <name type="common">African social velvet spider</name>
    <dbReference type="NCBI Taxonomy" id="407821"/>
    <lineage>
        <taxon>Eukaryota</taxon>
        <taxon>Metazoa</taxon>
        <taxon>Ecdysozoa</taxon>
        <taxon>Arthropoda</taxon>
        <taxon>Chelicerata</taxon>
        <taxon>Arachnida</taxon>
        <taxon>Araneae</taxon>
        <taxon>Araneomorphae</taxon>
        <taxon>Entelegynae</taxon>
        <taxon>Eresoidea</taxon>
        <taxon>Eresidae</taxon>
        <taxon>Stegodyphus</taxon>
    </lineage>
</organism>
<evidence type="ECO:0000313" key="13">
    <source>
        <dbReference type="EMBL" id="KFM62560.1"/>
    </source>
</evidence>